<gene>
    <name evidence="1" type="ORF">HPP92_004009</name>
</gene>
<evidence type="ECO:0000313" key="1">
    <source>
        <dbReference type="EMBL" id="KAG0499318.1"/>
    </source>
</evidence>
<proteinExistence type="predicted"/>
<dbReference type="EMBL" id="JADCNL010000001">
    <property type="protein sequence ID" value="KAG0499318.1"/>
    <property type="molecule type" value="Genomic_DNA"/>
</dbReference>
<organism evidence="1 2">
    <name type="scientific">Vanilla planifolia</name>
    <name type="common">Vanilla</name>
    <dbReference type="NCBI Taxonomy" id="51239"/>
    <lineage>
        <taxon>Eukaryota</taxon>
        <taxon>Viridiplantae</taxon>
        <taxon>Streptophyta</taxon>
        <taxon>Embryophyta</taxon>
        <taxon>Tracheophyta</taxon>
        <taxon>Spermatophyta</taxon>
        <taxon>Magnoliopsida</taxon>
        <taxon>Liliopsida</taxon>
        <taxon>Asparagales</taxon>
        <taxon>Orchidaceae</taxon>
        <taxon>Vanilloideae</taxon>
        <taxon>Vanilleae</taxon>
        <taxon>Vanilla</taxon>
    </lineage>
</organism>
<dbReference type="OrthoDB" id="418595at2759"/>
<protein>
    <submittedName>
        <fullName evidence="1">Uncharacterized protein</fullName>
    </submittedName>
</protein>
<reference evidence="1 2" key="1">
    <citation type="journal article" date="2020" name="Nat. Food">
        <title>A phased Vanilla planifolia genome enables genetic improvement of flavour and production.</title>
        <authorList>
            <person name="Hasing T."/>
            <person name="Tang H."/>
            <person name="Brym M."/>
            <person name="Khazi F."/>
            <person name="Huang T."/>
            <person name="Chambers A.H."/>
        </authorList>
    </citation>
    <scope>NUCLEOTIDE SEQUENCE [LARGE SCALE GENOMIC DNA]</scope>
    <source>
        <tissue evidence="1">Leaf</tissue>
    </source>
</reference>
<keyword evidence="2" id="KW-1185">Reference proteome</keyword>
<accession>A0A835RYQ2</accession>
<name>A0A835RYQ2_VANPL</name>
<comment type="caution">
    <text evidence="1">The sequence shown here is derived from an EMBL/GenBank/DDBJ whole genome shotgun (WGS) entry which is preliminary data.</text>
</comment>
<dbReference type="Proteomes" id="UP000636800">
    <property type="component" value="Chromosome 1"/>
</dbReference>
<evidence type="ECO:0000313" key="2">
    <source>
        <dbReference type="Proteomes" id="UP000636800"/>
    </source>
</evidence>
<sequence length="98" mass="10642">MADVIDSGHSKPPPADTRLSTEHVSDLSLLGLSASVLVTWFPFSSSRVRRNERFSSAGSRSSWSSSRKYQFLPRGAAAAPAQPSLFELILHLGSLREA</sequence>
<dbReference type="AlphaFoldDB" id="A0A835RYQ2"/>